<dbReference type="InterPro" id="IPR013078">
    <property type="entry name" value="His_Pase_superF_clade-1"/>
</dbReference>
<dbReference type="Proteomes" id="UP000215137">
    <property type="component" value="Chromosome"/>
</dbReference>
<organism evidence="1 2">
    <name type="scientific">Cytobacillus kochii</name>
    <dbReference type="NCBI Taxonomy" id="859143"/>
    <lineage>
        <taxon>Bacteria</taxon>
        <taxon>Bacillati</taxon>
        <taxon>Bacillota</taxon>
        <taxon>Bacilli</taxon>
        <taxon>Bacillales</taxon>
        <taxon>Bacillaceae</taxon>
        <taxon>Cytobacillus</taxon>
    </lineage>
</organism>
<dbReference type="GO" id="GO:0005737">
    <property type="term" value="C:cytoplasm"/>
    <property type="evidence" value="ECO:0007669"/>
    <property type="project" value="TreeGrafter"/>
</dbReference>
<sequence>MCGRSGMEFMDGSLVITLFRHGMTEANRRKAYLGWSDSPLVSAKAIVPIVPPCDIIVTSDLGRCIETSKQLFPDEPLVLMSDLRELNFGEWEGCTYEQLKNHQPYRKWLNHWQTLSPPNGESYSEFSQRLDHAWDSLVAEALRKAISTMAIVTHGGVIRHILHTKVKNKKAFWDWKIPYSGGYQIDVKLKGGEIICTLLQEEPITERENG</sequence>
<dbReference type="CDD" id="cd07067">
    <property type="entry name" value="HP_PGM_like"/>
    <property type="match status" value="1"/>
</dbReference>
<dbReference type="SMART" id="SM00855">
    <property type="entry name" value="PGAM"/>
    <property type="match status" value="1"/>
</dbReference>
<evidence type="ECO:0008006" key="3">
    <source>
        <dbReference type="Google" id="ProtNLM"/>
    </source>
</evidence>
<reference evidence="1 2" key="1">
    <citation type="submission" date="2017-08" db="EMBL/GenBank/DDBJ databases">
        <title>Complete Genome Sequence of Bacillus kochii Oregon-R-modENCODE STRAIN BDGP4, isolated from Drosophila melanogaster gut.</title>
        <authorList>
            <person name="Wan K.H."/>
            <person name="Yu C."/>
            <person name="Park S."/>
            <person name="Hammonds A.S."/>
            <person name="Booth B.W."/>
            <person name="Celniker S.E."/>
        </authorList>
    </citation>
    <scope>NUCLEOTIDE SEQUENCE [LARGE SCALE GENOMIC DNA]</scope>
    <source>
        <strain evidence="1 2">BDGP4</strain>
    </source>
</reference>
<protein>
    <recommendedName>
        <fullName evidence="3">Histidine phosphatase family protein</fullName>
    </recommendedName>
</protein>
<keyword evidence="2" id="KW-1185">Reference proteome</keyword>
<gene>
    <name evidence="1" type="ORF">CKF48_08010</name>
</gene>
<proteinExistence type="predicted"/>
<dbReference type="Pfam" id="PF00300">
    <property type="entry name" value="His_Phos_1"/>
    <property type="match status" value="1"/>
</dbReference>
<dbReference type="InterPro" id="IPR029033">
    <property type="entry name" value="His_PPase_superfam"/>
</dbReference>
<dbReference type="PANTHER" id="PTHR48100">
    <property type="entry name" value="BROAD-SPECIFICITY PHOSPHATASE YOR283W-RELATED"/>
    <property type="match status" value="1"/>
</dbReference>
<dbReference type="GO" id="GO:0016791">
    <property type="term" value="F:phosphatase activity"/>
    <property type="evidence" value="ECO:0007669"/>
    <property type="project" value="TreeGrafter"/>
</dbReference>
<name>A0A248TGE4_9BACI</name>
<dbReference type="PANTHER" id="PTHR48100:SF1">
    <property type="entry name" value="HISTIDINE PHOSPHATASE FAMILY PROTEIN-RELATED"/>
    <property type="match status" value="1"/>
</dbReference>
<dbReference type="KEGG" id="bko:CKF48_08010"/>
<dbReference type="SUPFAM" id="SSF53254">
    <property type="entry name" value="Phosphoglycerate mutase-like"/>
    <property type="match status" value="1"/>
</dbReference>
<accession>A0A248TGE4</accession>
<dbReference type="InterPro" id="IPR050275">
    <property type="entry name" value="PGM_Phosphatase"/>
</dbReference>
<evidence type="ECO:0000313" key="1">
    <source>
        <dbReference type="EMBL" id="ASV67266.1"/>
    </source>
</evidence>
<evidence type="ECO:0000313" key="2">
    <source>
        <dbReference type="Proteomes" id="UP000215137"/>
    </source>
</evidence>
<dbReference type="EMBL" id="CP022983">
    <property type="protein sequence ID" value="ASV67266.1"/>
    <property type="molecule type" value="Genomic_DNA"/>
</dbReference>
<dbReference type="AlphaFoldDB" id="A0A248TGE4"/>
<dbReference type="Gene3D" id="3.40.50.1240">
    <property type="entry name" value="Phosphoglycerate mutase-like"/>
    <property type="match status" value="1"/>
</dbReference>